<keyword evidence="1" id="KW-0472">Membrane</keyword>
<accession>A0A8T0HLL8</accession>
<dbReference type="EMBL" id="CM026426">
    <property type="protein sequence ID" value="KAG0571706.1"/>
    <property type="molecule type" value="Genomic_DNA"/>
</dbReference>
<keyword evidence="3" id="KW-1185">Reference proteome</keyword>
<name>A0A8T0HLL8_CERPU</name>
<evidence type="ECO:0000313" key="2">
    <source>
        <dbReference type="EMBL" id="KAG0571706.1"/>
    </source>
</evidence>
<evidence type="ECO:0000256" key="1">
    <source>
        <dbReference type="SAM" id="Phobius"/>
    </source>
</evidence>
<evidence type="ECO:0000313" key="3">
    <source>
        <dbReference type="Proteomes" id="UP000822688"/>
    </source>
</evidence>
<feature type="transmembrane region" description="Helical" evidence="1">
    <location>
        <begin position="50"/>
        <end position="72"/>
    </location>
</feature>
<dbReference type="AlphaFoldDB" id="A0A8T0HLL8"/>
<keyword evidence="1" id="KW-0812">Transmembrane</keyword>
<organism evidence="2 3">
    <name type="scientific">Ceratodon purpureus</name>
    <name type="common">Fire moss</name>
    <name type="synonym">Dicranum purpureum</name>
    <dbReference type="NCBI Taxonomy" id="3225"/>
    <lineage>
        <taxon>Eukaryota</taxon>
        <taxon>Viridiplantae</taxon>
        <taxon>Streptophyta</taxon>
        <taxon>Embryophyta</taxon>
        <taxon>Bryophyta</taxon>
        <taxon>Bryophytina</taxon>
        <taxon>Bryopsida</taxon>
        <taxon>Dicranidae</taxon>
        <taxon>Pseudoditrichales</taxon>
        <taxon>Ditrichaceae</taxon>
        <taxon>Ceratodon</taxon>
    </lineage>
</organism>
<dbReference type="Proteomes" id="UP000822688">
    <property type="component" value="Chromosome V"/>
</dbReference>
<keyword evidence="1" id="KW-1133">Transmembrane helix</keyword>
<reference evidence="2" key="1">
    <citation type="submission" date="2020-06" db="EMBL/GenBank/DDBJ databases">
        <title>WGS assembly of Ceratodon purpureus strain R40.</title>
        <authorList>
            <person name="Carey S.B."/>
            <person name="Jenkins J."/>
            <person name="Shu S."/>
            <person name="Lovell J.T."/>
            <person name="Sreedasyam A."/>
            <person name="Maumus F."/>
            <person name="Tiley G.P."/>
            <person name="Fernandez-Pozo N."/>
            <person name="Barry K."/>
            <person name="Chen C."/>
            <person name="Wang M."/>
            <person name="Lipzen A."/>
            <person name="Daum C."/>
            <person name="Saski C.A."/>
            <person name="Payton A.C."/>
            <person name="Mcbreen J.C."/>
            <person name="Conrad R.E."/>
            <person name="Kollar L.M."/>
            <person name="Olsson S."/>
            <person name="Huttunen S."/>
            <person name="Landis J.B."/>
            <person name="Wickett N.J."/>
            <person name="Johnson M.G."/>
            <person name="Rensing S.A."/>
            <person name="Grimwood J."/>
            <person name="Schmutz J."/>
            <person name="Mcdaniel S.F."/>
        </authorList>
    </citation>
    <scope>NUCLEOTIDE SEQUENCE</scope>
    <source>
        <strain evidence="2">R40</strain>
    </source>
</reference>
<feature type="transmembrane region" description="Helical" evidence="1">
    <location>
        <begin position="20"/>
        <end position="38"/>
    </location>
</feature>
<protein>
    <submittedName>
        <fullName evidence="2">Uncharacterized protein</fullName>
    </submittedName>
</protein>
<gene>
    <name evidence="2" type="ORF">KC19_VG035400</name>
</gene>
<sequence>MGMEFLPEHPINHPSRHFHLWRMFPLIISIIISLAPLFQGQSLSRKQSNALVPFTSSFFFLDCVTSGYLTLIRSKLLYLDMLNVLAPLKRFLGIHSANLQHQKGYTENIFA</sequence>
<proteinExistence type="predicted"/>
<comment type="caution">
    <text evidence="2">The sequence shown here is derived from an EMBL/GenBank/DDBJ whole genome shotgun (WGS) entry which is preliminary data.</text>
</comment>